<dbReference type="KEGG" id="dpx:DAPPUDRAFT_99811"/>
<keyword evidence="2" id="KW-1185">Reference proteome</keyword>
<evidence type="ECO:0000313" key="1">
    <source>
        <dbReference type="EMBL" id="EFX84294.1"/>
    </source>
</evidence>
<dbReference type="AlphaFoldDB" id="E9G8D2"/>
<reference evidence="1 2" key="1">
    <citation type="journal article" date="2011" name="Science">
        <title>The ecoresponsive genome of Daphnia pulex.</title>
        <authorList>
            <person name="Colbourne J.K."/>
            <person name="Pfrender M.E."/>
            <person name="Gilbert D."/>
            <person name="Thomas W.K."/>
            <person name="Tucker A."/>
            <person name="Oakley T.H."/>
            <person name="Tokishita S."/>
            <person name="Aerts A."/>
            <person name="Arnold G.J."/>
            <person name="Basu M.K."/>
            <person name="Bauer D.J."/>
            <person name="Caceres C.E."/>
            <person name="Carmel L."/>
            <person name="Casola C."/>
            <person name="Choi J.H."/>
            <person name="Detter J.C."/>
            <person name="Dong Q."/>
            <person name="Dusheyko S."/>
            <person name="Eads B.D."/>
            <person name="Frohlich T."/>
            <person name="Geiler-Samerotte K.A."/>
            <person name="Gerlach D."/>
            <person name="Hatcher P."/>
            <person name="Jogdeo S."/>
            <person name="Krijgsveld J."/>
            <person name="Kriventseva E.V."/>
            <person name="Kultz D."/>
            <person name="Laforsch C."/>
            <person name="Lindquist E."/>
            <person name="Lopez J."/>
            <person name="Manak J.R."/>
            <person name="Muller J."/>
            <person name="Pangilinan J."/>
            <person name="Patwardhan R.P."/>
            <person name="Pitluck S."/>
            <person name="Pritham E.J."/>
            <person name="Rechtsteiner A."/>
            <person name="Rho M."/>
            <person name="Rogozin I.B."/>
            <person name="Sakarya O."/>
            <person name="Salamov A."/>
            <person name="Schaack S."/>
            <person name="Shapiro H."/>
            <person name="Shiga Y."/>
            <person name="Skalitzky C."/>
            <person name="Smith Z."/>
            <person name="Souvorov A."/>
            <person name="Sung W."/>
            <person name="Tang Z."/>
            <person name="Tsuchiya D."/>
            <person name="Tu H."/>
            <person name="Vos H."/>
            <person name="Wang M."/>
            <person name="Wolf Y.I."/>
            <person name="Yamagata H."/>
            <person name="Yamada T."/>
            <person name="Ye Y."/>
            <person name="Shaw J.R."/>
            <person name="Andrews J."/>
            <person name="Crease T.J."/>
            <person name="Tang H."/>
            <person name="Lucas S.M."/>
            <person name="Robertson H.M."/>
            <person name="Bork P."/>
            <person name="Koonin E.V."/>
            <person name="Zdobnov E.M."/>
            <person name="Grigoriev I.V."/>
            <person name="Lynch M."/>
            <person name="Boore J.L."/>
        </authorList>
    </citation>
    <scope>NUCLEOTIDE SEQUENCE [LARGE SCALE GENOMIC DNA]</scope>
</reference>
<evidence type="ECO:0000313" key="2">
    <source>
        <dbReference type="Proteomes" id="UP000000305"/>
    </source>
</evidence>
<protein>
    <submittedName>
        <fullName evidence="1">Uncharacterized protein</fullName>
    </submittedName>
</protein>
<dbReference type="InParanoid" id="E9G8D2"/>
<dbReference type="EMBL" id="GL732535">
    <property type="protein sequence ID" value="EFX84294.1"/>
    <property type="molecule type" value="Genomic_DNA"/>
</dbReference>
<dbReference type="Proteomes" id="UP000000305">
    <property type="component" value="Unassembled WGS sequence"/>
</dbReference>
<proteinExistence type="predicted"/>
<name>E9G8D2_DAPPU</name>
<accession>E9G8D2</accession>
<sequence length="177" mass="20388">MYLHFCCPQIDAAMRRPQLPTQFKVASRSYKDTNDLVPEWHWVGREVCRHRVVHDIQQSQHSRINLKLSKMIILQRKKLPALISLKYSGYLKMPMMREINELPPPSQNFQLRIGIRPAALPKMSASFTPDLTKEAALTSSRATVTSASLCSHSQKKVLRDNLFSTMGLKRSRNQSRK</sequence>
<organism evidence="1 2">
    <name type="scientific">Daphnia pulex</name>
    <name type="common">Water flea</name>
    <dbReference type="NCBI Taxonomy" id="6669"/>
    <lineage>
        <taxon>Eukaryota</taxon>
        <taxon>Metazoa</taxon>
        <taxon>Ecdysozoa</taxon>
        <taxon>Arthropoda</taxon>
        <taxon>Crustacea</taxon>
        <taxon>Branchiopoda</taxon>
        <taxon>Diplostraca</taxon>
        <taxon>Cladocera</taxon>
        <taxon>Anomopoda</taxon>
        <taxon>Daphniidae</taxon>
        <taxon>Daphnia</taxon>
    </lineage>
</organism>
<gene>
    <name evidence="1" type="ORF">DAPPUDRAFT_99811</name>
</gene>
<dbReference type="HOGENOM" id="CLU_1519381_0_0_1"/>